<keyword evidence="9" id="KW-1185">Reference proteome</keyword>
<dbReference type="SUPFAM" id="SSF56176">
    <property type="entry name" value="FAD-binding/transporter-associated domain-like"/>
    <property type="match status" value="1"/>
</dbReference>
<dbReference type="InterPro" id="IPR012951">
    <property type="entry name" value="BBE"/>
</dbReference>
<evidence type="ECO:0000313" key="9">
    <source>
        <dbReference type="Proteomes" id="UP001295740"/>
    </source>
</evidence>
<reference evidence="8" key="1">
    <citation type="submission" date="2023-10" db="EMBL/GenBank/DDBJ databases">
        <authorList>
            <person name="Hackl T."/>
        </authorList>
    </citation>
    <scope>NUCLEOTIDE SEQUENCE</scope>
</reference>
<dbReference type="InterPro" id="IPR016169">
    <property type="entry name" value="FAD-bd_PCMH_sub2"/>
</dbReference>
<evidence type="ECO:0000313" key="8">
    <source>
        <dbReference type="EMBL" id="CAJ2508334.1"/>
    </source>
</evidence>
<dbReference type="Gene3D" id="3.30.465.10">
    <property type="match status" value="1"/>
</dbReference>
<dbReference type="Pfam" id="PF01565">
    <property type="entry name" value="FAD_binding_4"/>
    <property type="match status" value="1"/>
</dbReference>
<proteinExistence type="inferred from homology"/>
<dbReference type="InterPro" id="IPR036318">
    <property type="entry name" value="FAD-bd_PCMH-like_sf"/>
</dbReference>
<sequence>MLYIHILSLPCVLRCSRAAASWTQEDGAPNLRAILTNTSIKWSSNTKISFPGDGDFINATTRWTVFRPPTYQAAVSPATEPDVSTAIRVASENSIPFLGTGGRHGYGTTLGNLQGGLALDLSKLNSVSVDKDAGTLTVGPGVHFGDVLDPVFNAGYMLPTGSCSCVGILGATVGAGIGRLSGLYGLLLDQLISARVVTAVGQMVTVSNDTNPDLFWGIRGAGANLGLLTSATFQLSPLVNNGDFSSYDMIFPAAKNGSYFDVLASFNDGSSAFPAKLSAASAISYNSTTGEILANWAYVGSQDEADLIIKPVLDLDPSYIDRRVISWPRFTAEAQFGLDAALCEVNKTNDIYGINTKNLDTATFTSIFKQVGDYYAQWPDGQGTTITLEAFPNQASLAVPEDATAYPWRDAQYNILLQFTWEASGNTVEEPSTRLAQSIREQIASSSGYGGLTVYVNYAHGDEQIEEIYGRDKLSRLVELKRAWDSNNAFSFNNPLPT</sequence>
<keyword evidence="3 6" id="KW-0732">Signal</keyword>
<evidence type="ECO:0000259" key="7">
    <source>
        <dbReference type="PROSITE" id="PS51387"/>
    </source>
</evidence>
<protein>
    <submittedName>
        <fullName evidence="8">Uu.00g133600.m01.CDS01</fullName>
    </submittedName>
</protein>
<name>A0AAI8VNS2_9PEZI</name>
<evidence type="ECO:0000256" key="1">
    <source>
        <dbReference type="ARBA" id="ARBA00005466"/>
    </source>
</evidence>
<dbReference type="InterPro" id="IPR006094">
    <property type="entry name" value="Oxid_FAD_bind_N"/>
</dbReference>
<feature type="signal peptide" evidence="6">
    <location>
        <begin position="1"/>
        <end position="18"/>
    </location>
</feature>
<keyword evidence="4" id="KW-0274">FAD</keyword>
<gene>
    <name evidence="8" type="ORF">KHLLAP_LOCUS8802</name>
</gene>
<feature type="chain" id="PRO_5042582473" evidence="6">
    <location>
        <begin position="19"/>
        <end position="498"/>
    </location>
</feature>
<dbReference type="Proteomes" id="UP001295740">
    <property type="component" value="Unassembled WGS sequence"/>
</dbReference>
<evidence type="ECO:0000256" key="5">
    <source>
        <dbReference type="ARBA" id="ARBA00023002"/>
    </source>
</evidence>
<dbReference type="PANTHER" id="PTHR42973:SF32">
    <property type="entry name" value="FAD-LINKED OXIDOREDUCTASE AFOF"/>
    <property type="match status" value="1"/>
</dbReference>
<evidence type="ECO:0000256" key="4">
    <source>
        <dbReference type="ARBA" id="ARBA00022827"/>
    </source>
</evidence>
<evidence type="ECO:0000256" key="2">
    <source>
        <dbReference type="ARBA" id="ARBA00022630"/>
    </source>
</evidence>
<accession>A0AAI8VNS2</accession>
<evidence type="ECO:0000256" key="3">
    <source>
        <dbReference type="ARBA" id="ARBA00022729"/>
    </source>
</evidence>
<organism evidence="8 9">
    <name type="scientific">Anthostomella pinea</name>
    <dbReference type="NCBI Taxonomy" id="933095"/>
    <lineage>
        <taxon>Eukaryota</taxon>
        <taxon>Fungi</taxon>
        <taxon>Dikarya</taxon>
        <taxon>Ascomycota</taxon>
        <taxon>Pezizomycotina</taxon>
        <taxon>Sordariomycetes</taxon>
        <taxon>Xylariomycetidae</taxon>
        <taxon>Xylariales</taxon>
        <taxon>Xylariaceae</taxon>
        <taxon>Anthostomella</taxon>
    </lineage>
</organism>
<dbReference type="GO" id="GO:0071949">
    <property type="term" value="F:FAD binding"/>
    <property type="evidence" value="ECO:0007669"/>
    <property type="project" value="InterPro"/>
</dbReference>
<dbReference type="InterPro" id="IPR016166">
    <property type="entry name" value="FAD-bd_PCMH"/>
</dbReference>
<dbReference type="PANTHER" id="PTHR42973">
    <property type="entry name" value="BINDING OXIDOREDUCTASE, PUTATIVE (AFU_ORTHOLOGUE AFUA_1G17690)-RELATED"/>
    <property type="match status" value="1"/>
</dbReference>
<dbReference type="GO" id="GO:0016491">
    <property type="term" value="F:oxidoreductase activity"/>
    <property type="evidence" value="ECO:0007669"/>
    <property type="project" value="UniProtKB-KW"/>
</dbReference>
<evidence type="ECO:0000256" key="6">
    <source>
        <dbReference type="SAM" id="SignalP"/>
    </source>
</evidence>
<feature type="domain" description="FAD-binding PCMH-type" evidence="7">
    <location>
        <begin position="66"/>
        <end position="238"/>
    </location>
</feature>
<dbReference type="Pfam" id="PF08031">
    <property type="entry name" value="BBE"/>
    <property type="match status" value="1"/>
</dbReference>
<dbReference type="AlphaFoldDB" id="A0AAI8VNS2"/>
<dbReference type="Gene3D" id="3.40.462.20">
    <property type="match status" value="1"/>
</dbReference>
<dbReference type="InterPro" id="IPR050416">
    <property type="entry name" value="FAD-linked_Oxidoreductase"/>
</dbReference>
<keyword evidence="5" id="KW-0560">Oxidoreductase</keyword>
<keyword evidence="2" id="KW-0285">Flavoprotein</keyword>
<dbReference type="PROSITE" id="PS51387">
    <property type="entry name" value="FAD_PCMH"/>
    <property type="match status" value="1"/>
</dbReference>
<comment type="similarity">
    <text evidence="1">Belongs to the oxygen-dependent FAD-linked oxidoreductase family.</text>
</comment>
<dbReference type="EMBL" id="CAUWAG010000011">
    <property type="protein sequence ID" value="CAJ2508334.1"/>
    <property type="molecule type" value="Genomic_DNA"/>
</dbReference>
<comment type="caution">
    <text evidence="8">The sequence shown here is derived from an EMBL/GenBank/DDBJ whole genome shotgun (WGS) entry which is preliminary data.</text>
</comment>